<dbReference type="Pfam" id="PF00923">
    <property type="entry name" value="TAL_FSA"/>
    <property type="match status" value="1"/>
</dbReference>
<reference evidence="3" key="1">
    <citation type="submission" date="2018-04" db="EMBL/GenBank/DDBJ databases">
        <authorList>
            <person name="Cornet L."/>
        </authorList>
    </citation>
    <scope>NUCLEOTIDE SEQUENCE [LARGE SCALE GENOMIC DNA]</scope>
</reference>
<evidence type="ECO:0000256" key="1">
    <source>
        <dbReference type="ARBA" id="ARBA00023270"/>
    </source>
</evidence>
<evidence type="ECO:0000313" key="3">
    <source>
        <dbReference type="Proteomes" id="UP000249794"/>
    </source>
</evidence>
<dbReference type="Proteomes" id="UP000249794">
    <property type="component" value="Unassembled WGS sequence"/>
</dbReference>
<evidence type="ECO:0000313" key="2">
    <source>
        <dbReference type="EMBL" id="PZO52936.1"/>
    </source>
</evidence>
<comment type="caution">
    <text evidence="2">The sequence shown here is derived from an EMBL/GenBank/DDBJ whole genome shotgun (WGS) entry which is preliminary data.</text>
</comment>
<accession>A0A2W4X7D2</accession>
<proteinExistence type="predicted"/>
<dbReference type="EMBL" id="QBMP01000136">
    <property type="protein sequence ID" value="PZO52936.1"/>
    <property type="molecule type" value="Genomic_DNA"/>
</dbReference>
<dbReference type="InterPro" id="IPR001585">
    <property type="entry name" value="TAL/FSA"/>
</dbReference>
<sequence>MRPNLRPHLPPHLRLYLDTAEVAQWKTWLPTGLFYGVTCNPLLVQRAGVSCQPDVLISLAREAFDLGAQEVHLQAWGDSVAQLSAIGRQFAQADRRIVVKLPVTQIGTAAASGLITEGIPVTLTALYEVHQAVIAAAIGASYIAPYLGRINDAGRDGRGEIAKMQQMLNGVRSQTRILTASIRDIEDISVLAAQGVDTFTFSSAIAQALFSVPATISATAAFEQAAEQAAK</sequence>
<name>A0A2W4X7D2_9CYAN</name>
<reference evidence="2 3" key="2">
    <citation type="submission" date="2018-06" db="EMBL/GenBank/DDBJ databases">
        <title>Metagenomic assembly of (sub)arctic Cyanobacteria and their associated microbiome from non-axenic cultures.</title>
        <authorList>
            <person name="Baurain D."/>
        </authorList>
    </citation>
    <scope>NUCLEOTIDE SEQUENCE [LARGE SCALE GENOMIC DNA]</scope>
    <source>
        <strain evidence="2">ULC027bin1</strain>
    </source>
</reference>
<dbReference type="PANTHER" id="PTHR10683:SF40">
    <property type="entry name" value="FRUCTOSE-6-PHOSPHATE ALDOLASE 1-RELATED"/>
    <property type="match status" value="1"/>
</dbReference>
<protein>
    <submittedName>
        <fullName evidence="2">Transaldolase</fullName>
    </submittedName>
</protein>
<dbReference type="SUPFAM" id="SSF51569">
    <property type="entry name" value="Aldolase"/>
    <property type="match status" value="1"/>
</dbReference>
<organism evidence="2 3">
    <name type="scientific">Phormidesmis priestleyi</name>
    <dbReference type="NCBI Taxonomy" id="268141"/>
    <lineage>
        <taxon>Bacteria</taxon>
        <taxon>Bacillati</taxon>
        <taxon>Cyanobacteriota</taxon>
        <taxon>Cyanophyceae</taxon>
        <taxon>Leptolyngbyales</taxon>
        <taxon>Leptolyngbyaceae</taxon>
        <taxon>Phormidesmis</taxon>
    </lineage>
</organism>
<dbReference type="PANTHER" id="PTHR10683">
    <property type="entry name" value="TRANSALDOLASE"/>
    <property type="match status" value="1"/>
</dbReference>
<gene>
    <name evidence="2" type="ORF">DCF15_13130</name>
</gene>
<dbReference type="InterPro" id="IPR013785">
    <property type="entry name" value="Aldolase_TIM"/>
</dbReference>
<dbReference type="Gene3D" id="3.20.20.70">
    <property type="entry name" value="Aldolase class I"/>
    <property type="match status" value="1"/>
</dbReference>
<dbReference type="GO" id="GO:0005975">
    <property type="term" value="P:carbohydrate metabolic process"/>
    <property type="evidence" value="ECO:0007669"/>
    <property type="project" value="InterPro"/>
</dbReference>
<keyword evidence="1" id="KW-0704">Schiff base</keyword>
<dbReference type="AlphaFoldDB" id="A0A2W4X7D2"/>